<sequence>MPEKDDIYDWGHTFDTDDDGDVDVVDPTVWATKEDNLVNEAGLYGALSDVSDFVQPAELVGANEVYASGWDNDVGLAEKDDIYDYLHQIDTDDDGSLIDESALTDFFEVQLDNEAGLYGVLSDVSDFVQADEANSITEVMLKAVNEPTDEYALTYEATTGDFEWHTPSELITAGDHIDWSNATLNVSDDWADSMFINYVASSMVLAGGLLEEGTNAGTIKANALIALLRTSASDTGNLVTVTRGDSDNIAIPAADTKYRIILQYNSGDPIFKIQTGGANGTTDIGIGHCMKEADNTVHFLNSGRRLQDGVAKLHRRAKDLRTIEITTTKRSKSIYSFIYNSICYSYISMS</sequence>
<feature type="non-terminal residue" evidence="1">
    <location>
        <position position="350"/>
    </location>
</feature>
<proteinExistence type="predicted"/>
<comment type="caution">
    <text evidence="1">The sequence shown here is derived from an EMBL/GenBank/DDBJ whole genome shotgun (WGS) entry which is preliminary data.</text>
</comment>
<name>X1MDF4_9ZZZZ</name>
<reference evidence="1" key="1">
    <citation type="journal article" date="2014" name="Front. Microbiol.">
        <title>High frequency of phylogenetically diverse reductive dehalogenase-homologous genes in deep subseafloor sedimentary metagenomes.</title>
        <authorList>
            <person name="Kawai M."/>
            <person name="Futagami T."/>
            <person name="Toyoda A."/>
            <person name="Takaki Y."/>
            <person name="Nishi S."/>
            <person name="Hori S."/>
            <person name="Arai W."/>
            <person name="Tsubouchi T."/>
            <person name="Morono Y."/>
            <person name="Uchiyama I."/>
            <person name="Ito T."/>
            <person name="Fujiyama A."/>
            <person name="Inagaki F."/>
            <person name="Takami H."/>
        </authorList>
    </citation>
    <scope>NUCLEOTIDE SEQUENCE</scope>
    <source>
        <strain evidence="1">Expedition CK06-06</strain>
    </source>
</reference>
<gene>
    <name evidence="1" type="ORF">S06H3_17064</name>
</gene>
<dbReference type="AlphaFoldDB" id="X1MDF4"/>
<protein>
    <submittedName>
        <fullName evidence="1">Uncharacterized protein</fullName>
    </submittedName>
</protein>
<accession>X1MDF4</accession>
<organism evidence="1">
    <name type="scientific">marine sediment metagenome</name>
    <dbReference type="NCBI Taxonomy" id="412755"/>
    <lineage>
        <taxon>unclassified sequences</taxon>
        <taxon>metagenomes</taxon>
        <taxon>ecological metagenomes</taxon>
    </lineage>
</organism>
<dbReference type="EMBL" id="BARV01008494">
    <property type="protein sequence ID" value="GAI04404.1"/>
    <property type="molecule type" value="Genomic_DNA"/>
</dbReference>
<evidence type="ECO:0000313" key="1">
    <source>
        <dbReference type="EMBL" id="GAI04404.1"/>
    </source>
</evidence>